<dbReference type="GeneTree" id="ENSGT00940000156456"/>
<sequence length="421" mass="46303">MAADTNAIKTFGAFYQEFCVQLKININKDVLEILEKTFKSGTFTLHLPGNGGRRAQRLEDEDVLVLSKCLQNDGRVTGLDVSYNNISDGGAKHLADALQLSSSALKSLNLKFNNIQADGAEFLANSLKSNSSLLSLSLSGNQFGDRGGVSMSRMLQVNSTLRMLQLSDCNLVTAQMQPSASGFSVMSFLLPPQADRSVAALGAALNRNTALQALDISRPLLFSRQEEWAVHFSQMLTVNCSLLELHLGRMGLTDSGMETLAEGLTQNRSLRYLDLRCNRVTRDGARHLAEVLKQSRTLEIIDLSSNRIEDEGAAHLSEAMATPGCSLKELSVCRNCIRTEGLLSLAQAVKHNQSLTHIYVWGNRLDEPVCQAFSELISSGRLLPEHTDVSPYQVDGRLFLAQVFQGLRKQICCVDRDHKRT</sequence>
<reference evidence="2" key="1">
    <citation type="submission" date="2025-08" db="UniProtKB">
        <authorList>
            <consortium name="Ensembl"/>
        </authorList>
    </citation>
    <scope>IDENTIFICATION</scope>
</reference>
<proteinExistence type="predicted"/>
<dbReference type="AlphaFoldDB" id="A0A8C8DML6"/>
<dbReference type="PANTHER" id="PTHR24111">
    <property type="entry name" value="LEUCINE-RICH REPEAT-CONTAINING PROTEIN 34"/>
    <property type="match status" value="1"/>
</dbReference>
<keyword evidence="3" id="KW-1185">Reference proteome</keyword>
<evidence type="ECO:0000313" key="3">
    <source>
        <dbReference type="Proteomes" id="UP000694383"/>
    </source>
</evidence>
<dbReference type="InterPro" id="IPR032675">
    <property type="entry name" value="LRR_dom_sf"/>
</dbReference>
<dbReference type="Ensembl" id="ENSOSIT00000017061.1">
    <property type="protein sequence ID" value="ENSOSIP00000016148.1"/>
    <property type="gene ID" value="ENSOSIG00000008915.1"/>
</dbReference>
<organism evidence="2 3">
    <name type="scientific">Oryzias sinensis</name>
    <name type="common">Chinese medaka</name>
    <dbReference type="NCBI Taxonomy" id="183150"/>
    <lineage>
        <taxon>Eukaryota</taxon>
        <taxon>Metazoa</taxon>
        <taxon>Chordata</taxon>
        <taxon>Craniata</taxon>
        <taxon>Vertebrata</taxon>
        <taxon>Euteleostomi</taxon>
        <taxon>Actinopterygii</taxon>
        <taxon>Neopterygii</taxon>
        <taxon>Teleostei</taxon>
        <taxon>Neoteleostei</taxon>
        <taxon>Acanthomorphata</taxon>
        <taxon>Ovalentaria</taxon>
        <taxon>Atherinomorphae</taxon>
        <taxon>Beloniformes</taxon>
        <taxon>Adrianichthyidae</taxon>
        <taxon>Oryziinae</taxon>
        <taxon>Oryzias</taxon>
    </lineage>
</organism>
<dbReference type="InterPro" id="IPR052201">
    <property type="entry name" value="LRR-containing_regulator"/>
</dbReference>
<accession>A0A8C8DML6</accession>
<name>A0A8C8DML6_9TELE</name>
<dbReference type="Pfam" id="PF13516">
    <property type="entry name" value="LRR_6"/>
    <property type="match status" value="7"/>
</dbReference>
<keyword evidence="1" id="KW-0677">Repeat</keyword>
<evidence type="ECO:0000256" key="1">
    <source>
        <dbReference type="ARBA" id="ARBA00022737"/>
    </source>
</evidence>
<dbReference type="PANTHER" id="PTHR24111:SF4">
    <property type="entry name" value="LEUCINE-RICH REPEAT-CONTAINING PROTEIN 34"/>
    <property type="match status" value="1"/>
</dbReference>
<dbReference type="InterPro" id="IPR001611">
    <property type="entry name" value="Leu-rich_rpt"/>
</dbReference>
<reference evidence="2" key="2">
    <citation type="submission" date="2025-09" db="UniProtKB">
        <authorList>
            <consortium name="Ensembl"/>
        </authorList>
    </citation>
    <scope>IDENTIFICATION</scope>
</reference>
<evidence type="ECO:0000313" key="2">
    <source>
        <dbReference type="Ensembl" id="ENSOSIP00000016148.1"/>
    </source>
</evidence>
<protein>
    <submittedName>
        <fullName evidence="2">Leucine rich repeat containing 34</fullName>
    </submittedName>
</protein>
<dbReference type="Proteomes" id="UP000694383">
    <property type="component" value="Unplaced"/>
</dbReference>
<dbReference type="SUPFAM" id="SSF52047">
    <property type="entry name" value="RNI-like"/>
    <property type="match status" value="1"/>
</dbReference>
<dbReference type="SMART" id="SM00368">
    <property type="entry name" value="LRR_RI"/>
    <property type="match status" value="8"/>
</dbReference>
<dbReference type="Gene3D" id="3.80.10.10">
    <property type="entry name" value="Ribonuclease Inhibitor"/>
    <property type="match status" value="3"/>
</dbReference>